<evidence type="ECO:0000256" key="13">
    <source>
        <dbReference type="SAM" id="SignalP"/>
    </source>
</evidence>
<reference evidence="14" key="2">
    <citation type="journal article" date="2021" name="PeerJ">
        <title>Extensive microbial diversity within the chicken gut microbiome revealed by metagenomics and culture.</title>
        <authorList>
            <person name="Gilroy R."/>
            <person name="Ravi A."/>
            <person name="Getino M."/>
            <person name="Pursley I."/>
            <person name="Horton D.L."/>
            <person name="Alikhan N.F."/>
            <person name="Baker D."/>
            <person name="Gharbi K."/>
            <person name="Hall N."/>
            <person name="Watson M."/>
            <person name="Adriaenssens E.M."/>
            <person name="Foster-Nyarko E."/>
            <person name="Jarju S."/>
            <person name="Secka A."/>
            <person name="Antonio M."/>
            <person name="Oren A."/>
            <person name="Chaudhuri R.R."/>
            <person name="La Ragione R."/>
            <person name="Hildebrand F."/>
            <person name="Pallen M.J."/>
        </authorList>
    </citation>
    <scope>NUCLEOTIDE SEQUENCE</scope>
    <source>
        <strain evidence="14">17073</strain>
    </source>
</reference>
<dbReference type="Pfam" id="PF01963">
    <property type="entry name" value="TraB_PrgY_gumN"/>
    <property type="match status" value="1"/>
</dbReference>
<feature type="chain" id="PRO_5038941874" evidence="13">
    <location>
        <begin position="21"/>
        <end position="293"/>
    </location>
</feature>
<comment type="subcellular location">
    <subcellularLocation>
        <location evidence="3">Membrane</location>
        <topology evidence="3">Single-pass type I membrane protein</topology>
    </subcellularLocation>
</comment>
<evidence type="ECO:0000256" key="6">
    <source>
        <dbReference type="ARBA" id="ARBA00022723"/>
    </source>
</evidence>
<keyword evidence="10" id="KW-0482">Metalloprotease</keyword>
<dbReference type="CDD" id="cd14789">
    <property type="entry name" value="Tiki"/>
    <property type="match status" value="1"/>
</dbReference>
<dbReference type="AlphaFoldDB" id="A0A9D1IMS6"/>
<keyword evidence="6" id="KW-0479">Metal-binding</keyword>
<evidence type="ECO:0000256" key="10">
    <source>
        <dbReference type="ARBA" id="ARBA00023049"/>
    </source>
</evidence>
<dbReference type="GO" id="GO:0004222">
    <property type="term" value="F:metalloendopeptidase activity"/>
    <property type="evidence" value="ECO:0007669"/>
    <property type="project" value="TreeGrafter"/>
</dbReference>
<evidence type="ECO:0000256" key="9">
    <source>
        <dbReference type="ARBA" id="ARBA00022989"/>
    </source>
</evidence>
<evidence type="ECO:0000256" key="1">
    <source>
        <dbReference type="ARBA" id="ARBA00001936"/>
    </source>
</evidence>
<dbReference type="PANTHER" id="PTHR31120:SF6">
    <property type="entry name" value="METALLOPROTEASE TIKI HOMOLOG"/>
    <property type="match status" value="1"/>
</dbReference>
<evidence type="ECO:0000256" key="8">
    <source>
        <dbReference type="ARBA" id="ARBA00022801"/>
    </source>
</evidence>
<dbReference type="GO" id="GO:0030178">
    <property type="term" value="P:negative regulation of Wnt signaling pathway"/>
    <property type="evidence" value="ECO:0007669"/>
    <property type="project" value="InterPro"/>
</dbReference>
<evidence type="ECO:0000256" key="4">
    <source>
        <dbReference type="ARBA" id="ARBA00022670"/>
    </source>
</evidence>
<dbReference type="Proteomes" id="UP000824076">
    <property type="component" value="Unassembled WGS sequence"/>
</dbReference>
<keyword evidence="8" id="KW-0378">Hydrolase</keyword>
<comment type="cofactor">
    <cofactor evidence="2">
        <name>Co(2+)</name>
        <dbReference type="ChEBI" id="CHEBI:48828"/>
    </cofactor>
</comment>
<comment type="cofactor">
    <cofactor evidence="1">
        <name>Mn(2+)</name>
        <dbReference type="ChEBI" id="CHEBI:29035"/>
    </cofactor>
</comment>
<keyword evidence="9" id="KW-1133">Transmembrane helix</keyword>
<organism evidence="14 15">
    <name type="scientific">Candidatus Limisoma intestinavium</name>
    <dbReference type="NCBI Taxonomy" id="2840856"/>
    <lineage>
        <taxon>Bacteria</taxon>
        <taxon>Pseudomonadati</taxon>
        <taxon>Bacteroidota</taxon>
        <taxon>Bacteroidia</taxon>
        <taxon>Bacteroidales</taxon>
        <taxon>Candidatus Limisoma</taxon>
    </lineage>
</organism>
<evidence type="ECO:0000313" key="15">
    <source>
        <dbReference type="Proteomes" id="UP000824076"/>
    </source>
</evidence>
<comment type="caution">
    <text evidence="14">The sequence shown here is derived from an EMBL/GenBank/DDBJ whole genome shotgun (WGS) entry which is preliminary data.</text>
</comment>
<dbReference type="GO" id="GO:0016020">
    <property type="term" value="C:membrane"/>
    <property type="evidence" value="ECO:0007669"/>
    <property type="project" value="UniProtKB-SubCell"/>
</dbReference>
<evidence type="ECO:0000256" key="7">
    <source>
        <dbReference type="ARBA" id="ARBA00022729"/>
    </source>
</evidence>
<dbReference type="EMBL" id="DVMS01000198">
    <property type="protein sequence ID" value="HIU39411.1"/>
    <property type="molecule type" value="Genomic_DNA"/>
</dbReference>
<keyword evidence="4" id="KW-0645">Protease</keyword>
<reference evidence="14" key="1">
    <citation type="submission" date="2020-10" db="EMBL/GenBank/DDBJ databases">
        <authorList>
            <person name="Gilroy R."/>
        </authorList>
    </citation>
    <scope>NUCLEOTIDE SEQUENCE</scope>
    <source>
        <strain evidence="14">17073</strain>
    </source>
</reference>
<accession>A0A9D1IMS6</accession>
<evidence type="ECO:0000256" key="12">
    <source>
        <dbReference type="ARBA" id="ARBA00023180"/>
    </source>
</evidence>
<keyword evidence="12" id="KW-0325">Glycoprotein</keyword>
<dbReference type="InterPro" id="IPR002816">
    <property type="entry name" value="TraB/PrgY/GumN_fam"/>
</dbReference>
<proteinExistence type="predicted"/>
<protein>
    <submittedName>
        <fullName evidence="14">TraB/GumN family protein</fullName>
    </submittedName>
</protein>
<gene>
    <name evidence="14" type="ORF">IAD18_07085</name>
</gene>
<keyword evidence="11" id="KW-0472">Membrane</keyword>
<evidence type="ECO:0000256" key="5">
    <source>
        <dbReference type="ARBA" id="ARBA00022692"/>
    </source>
</evidence>
<feature type="signal peptide" evidence="13">
    <location>
        <begin position="1"/>
        <end position="20"/>
    </location>
</feature>
<dbReference type="PANTHER" id="PTHR31120">
    <property type="entry name" value="METALLOPROTEASE TIKI"/>
    <property type="match status" value="1"/>
</dbReference>
<dbReference type="GO" id="GO:0046872">
    <property type="term" value="F:metal ion binding"/>
    <property type="evidence" value="ECO:0007669"/>
    <property type="project" value="UniProtKB-KW"/>
</dbReference>
<evidence type="ECO:0000256" key="11">
    <source>
        <dbReference type="ARBA" id="ARBA00023136"/>
    </source>
</evidence>
<evidence type="ECO:0000313" key="14">
    <source>
        <dbReference type="EMBL" id="HIU39411.1"/>
    </source>
</evidence>
<evidence type="ECO:0000256" key="3">
    <source>
        <dbReference type="ARBA" id="ARBA00004479"/>
    </source>
</evidence>
<name>A0A9D1IMS6_9BACT</name>
<keyword evidence="5" id="KW-0812">Transmembrane</keyword>
<dbReference type="InterPro" id="IPR040230">
    <property type="entry name" value="TIKI1/2-like"/>
</dbReference>
<sequence>MKKIFMLVVAIAGISMGAHAQLLWKISGKNLEKPSYVFGTHHVAPLSIVDSIPEMGTVISATEQVYGEIDMLSMQSSMQQMAMAMMLPSDTTLLDLLGEKVYAKVDSVMTRYRLGSLDNPAMRRMKPAALSSLLAVAMSRAVLPEFGSTQLDAYFQLQAREAGKPVGGLETAQQQIKILYGAPLRRQAEQLACVVENADWNVALMKSLGDAYMRQDLDALEELMSQKLGGACDSTPEEDEMLVGGRNDAWMEQMPKIMEAHSTLFVVGVGHLVGERGLLRQLQKCGYQVEGIR</sequence>
<dbReference type="GO" id="GO:0006508">
    <property type="term" value="P:proteolysis"/>
    <property type="evidence" value="ECO:0007669"/>
    <property type="project" value="UniProtKB-KW"/>
</dbReference>
<evidence type="ECO:0000256" key="2">
    <source>
        <dbReference type="ARBA" id="ARBA00001941"/>
    </source>
</evidence>
<keyword evidence="7 13" id="KW-0732">Signal</keyword>